<evidence type="ECO:0000256" key="1">
    <source>
        <dbReference type="SAM" id="MobiDB-lite"/>
    </source>
</evidence>
<proteinExistence type="predicted"/>
<evidence type="ECO:0000313" key="3">
    <source>
        <dbReference type="Proteomes" id="UP001218218"/>
    </source>
</evidence>
<feature type="region of interest" description="Disordered" evidence="1">
    <location>
        <begin position="52"/>
        <end position="149"/>
    </location>
</feature>
<feature type="compositionally biased region" description="Basic residues" evidence="1">
    <location>
        <begin position="126"/>
        <end position="144"/>
    </location>
</feature>
<reference evidence="2" key="1">
    <citation type="submission" date="2023-03" db="EMBL/GenBank/DDBJ databases">
        <title>Massive genome expansion in bonnet fungi (Mycena s.s.) driven by repeated elements and novel gene families across ecological guilds.</title>
        <authorList>
            <consortium name="Lawrence Berkeley National Laboratory"/>
            <person name="Harder C.B."/>
            <person name="Miyauchi S."/>
            <person name="Viragh M."/>
            <person name="Kuo A."/>
            <person name="Thoen E."/>
            <person name="Andreopoulos B."/>
            <person name="Lu D."/>
            <person name="Skrede I."/>
            <person name="Drula E."/>
            <person name="Henrissat B."/>
            <person name="Morin E."/>
            <person name="Kohler A."/>
            <person name="Barry K."/>
            <person name="LaButti K."/>
            <person name="Morin E."/>
            <person name="Salamov A."/>
            <person name="Lipzen A."/>
            <person name="Mereny Z."/>
            <person name="Hegedus B."/>
            <person name="Baldrian P."/>
            <person name="Stursova M."/>
            <person name="Weitz H."/>
            <person name="Taylor A."/>
            <person name="Grigoriev I.V."/>
            <person name="Nagy L.G."/>
            <person name="Martin F."/>
            <person name="Kauserud H."/>
        </authorList>
    </citation>
    <scope>NUCLEOTIDE SEQUENCE</scope>
    <source>
        <strain evidence="2">CBHHK002</strain>
    </source>
</reference>
<comment type="caution">
    <text evidence="2">The sequence shown here is derived from an EMBL/GenBank/DDBJ whole genome shotgun (WGS) entry which is preliminary data.</text>
</comment>
<protein>
    <submittedName>
        <fullName evidence="2">Uncharacterized protein</fullName>
    </submittedName>
</protein>
<gene>
    <name evidence="2" type="ORF">DFH08DRAFT_818450</name>
</gene>
<feature type="compositionally biased region" description="Low complexity" evidence="1">
    <location>
        <begin position="55"/>
        <end position="67"/>
    </location>
</feature>
<dbReference type="Proteomes" id="UP001218218">
    <property type="component" value="Unassembled WGS sequence"/>
</dbReference>
<feature type="compositionally biased region" description="Acidic residues" evidence="1">
    <location>
        <begin position="105"/>
        <end position="122"/>
    </location>
</feature>
<sequence length="438" mass="47872">MTLLSPAVEKSPTCADQDASTGGLQVAAAAGFDQMEALLDGGPESVNAEDVQLLGAGPSGSSKPAAAEVVAGTNKGNKRKNWMATHSDRSPKFNQGPSERSSSDEAVEREEEESGGNEEGDEAGALKKRKRGPQHHTPKPKKRKMQEADTGITRTLADVEAVPPKISHRSVSKWGYRPDGSTCKFVFPLHENSMEHAHAEKPMLEQLQNAMERQQRLCGNRAFVRHDPERLPTQRACADEPNSYLYQNGRNLFISGMLVGELNGGLEESKSSSSLVDGLMDDSDSEWVTQAAEIDKKYGVNINRYTTLRQFQEHANKVDGLVLNALELPLSHSPHPNPLAGGGLQTDSGSPGLASFGAATPPNEKKYFDIVGTKWKLTQRWPTDRRRESGTCIIWGRDATKREEVFRYHGYQVDVEATSYGCCRGHYTVQGLVKSVGL</sequence>
<name>A0AAD6ZGT0_9AGAR</name>
<dbReference type="AlphaFoldDB" id="A0AAD6ZGT0"/>
<evidence type="ECO:0000313" key="2">
    <source>
        <dbReference type="EMBL" id="KAJ7321592.1"/>
    </source>
</evidence>
<feature type="region of interest" description="Disordered" evidence="1">
    <location>
        <begin position="1"/>
        <end position="21"/>
    </location>
</feature>
<organism evidence="2 3">
    <name type="scientific">Mycena albidolilacea</name>
    <dbReference type="NCBI Taxonomy" id="1033008"/>
    <lineage>
        <taxon>Eukaryota</taxon>
        <taxon>Fungi</taxon>
        <taxon>Dikarya</taxon>
        <taxon>Basidiomycota</taxon>
        <taxon>Agaricomycotina</taxon>
        <taxon>Agaricomycetes</taxon>
        <taxon>Agaricomycetidae</taxon>
        <taxon>Agaricales</taxon>
        <taxon>Marasmiineae</taxon>
        <taxon>Mycenaceae</taxon>
        <taxon>Mycena</taxon>
    </lineage>
</organism>
<dbReference type="EMBL" id="JARIHO010000050">
    <property type="protein sequence ID" value="KAJ7321592.1"/>
    <property type="molecule type" value="Genomic_DNA"/>
</dbReference>
<keyword evidence="3" id="KW-1185">Reference proteome</keyword>
<accession>A0AAD6ZGT0</accession>